<comment type="caution">
    <text evidence="1">The sequence shown here is derived from an EMBL/GenBank/DDBJ whole genome shotgun (WGS) entry which is preliminary data.</text>
</comment>
<dbReference type="AlphaFoldDB" id="A0A2G8L7A9"/>
<dbReference type="OrthoDB" id="10014804at2759"/>
<reference evidence="1 2" key="1">
    <citation type="journal article" date="2017" name="PLoS Biol.">
        <title>The sea cucumber genome provides insights into morphological evolution and visceral regeneration.</title>
        <authorList>
            <person name="Zhang X."/>
            <person name="Sun L."/>
            <person name="Yuan J."/>
            <person name="Sun Y."/>
            <person name="Gao Y."/>
            <person name="Zhang L."/>
            <person name="Li S."/>
            <person name="Dai H."/>
            <person name="Hamel J.F."/>
            <person name="Liu C."/>
            <person name="Yu Y."/>
            <person name="Liu S."/>
            <person name="Lin W."/>
            <person name="Guo K."/>
            <person name="Jin S."/>
            <person name="Xu P."/>
            <person name="Storey K.B."/>
            <person name="Huan P."/>
            <person name="Zhang T."/>
            <person name="Zhou Y."/>
            <person name="Zhang J."/>
            <person name="Lin C."/>
            <person name="Li X."/>
            <person name="Xing L."/>
            <person name="Huo D."/>
            <person name="Sun M."/>
            <person name="Wang L."/>
            <person name="Mercier A."/>
            <person name="Li F."/>
            <person name="Yang H."/>
            <person name="Xiang J."/>
        </authorList>
    </citation>
    <scope>NUCLEOTIDE SEQUENCE [LARGE SCALE GENOMIC DNA]</scope>
    <source>
        <strain evidence="1">Shaxun</strain>
        <tissue evidence="1">Muscle</tissue>
    </source>
</reference>
<keyword evidence="2" id="KW-1185">Reference proteome</keyword>
<dbReference type="Gene3D" id="3.40.50.300">
    <property type="entry name" value="P-loop containing nucleotide triphosphate hydrolases"/>
    <property type="match status" value="1"/>
</dbReference>
<sequence>MASKERDDQVRVFLWALPRSVSTAMTKCMSFVDDAQIWFEPYLYSYHNEKFRDPAFLQKFAASKKGSMMEKVMKEMKPVLEATPRGNRLDNDLFEFPWVKTQLENGDSEKKVIFVKDMAHVLNQRYEHLPIATSKFRHTFLIRDPHRMYPSFRKMMGVMLSEDEKETMDITKEDEFYDTEQIYKYTYDLWKYTKDNLDPDALIIDGTELTTHPEKLLPKYFEALGIPYKAEYLQWDGNPEILIQWKASF</sequence>
<dbReference type="Proteomes" id="UP000230750">
    <property type="component" value="Unassembled WGS sequence"/>
</dbReference>
<accession>A0A2G8L7A9</accession>
<dbReference type="InterPro" id="IPR027417">
    <property type="entry name" value="P-loop_NTPase"/>
</dbReference>
<dbReference type="SUPFAM" id="SSF52540">
    <property type="entry name" value="P-loop containing nucleoside triphosphate hydrolases"/>
    <property type="match status" value="1"/>
</dbReference>
<organism evidence="1 2">
    <name type="scientific">Stichopus japonicus</name>
    <name type="common">Sea cucumber</name>
    <dbReference type="NCBI Taxonomy" id="307972"/>
    <lineage>
        <taxon>Eukaryota</taxon>
        <taxon>Metazoa</taxon>
        <taxon>Echinodermata</taxon>
        <taxon>Eleutherozoa</taxon>
        <taxon>Echinozoa</taxon>
        <taxon>Holothuroidea</taxon>
        <taxon>Aspidochirotacea</taxon>
        <taxon>Aspidochirotida</taxon>
        <taxon>Stichopodidae</taxon>
        <taxon>Apostichopus</taxon>
    </lineage>
</organism>
<dbReference type="PANTHER" id="PTHR48312:SF1">
    <property type="entry name" value="SULFOTRANSFERASE"/>
    <property type="match status" value="1"/>
</dbReference>
<dbReference type="PANTHER" id="PTHR48312">
    <property type="match status" value="1"/>
</dbReference>
<proteinExistence type="predicted"/>
<gene>
    <name evidence="1" type="ORF">BSL78_06897</name>
</gene>
<dbReference type="EMBL" id="MRZV01000185">
    <property type="protein sequence ID" value="PIK56159.1"/>
    <property type="molecule type" value="Genomic_DNA"/>
</dbReference>
<protein>
    <recommendedName>
        <fullName evidence="3">Sulfotransferase family protein</fullName>
    </recommendedName>
</protein>
<evidence type="ECO:0008006" key="3">
    <source>
        <dbReference type="Google" id="ProtNLM"/>
    </source>
</evidence>
<dbReference type="STRING" id="307972.A0A2G8L7A9"/>
<evidence type="ECO:0000313" key="2">
    <source>
        <dbReference type="Proteomes" id="UP000230750"/>
    </source>
</evidence>
<name>A0A2G8L7A9_STIJA</name>
<evidence type="ECO:0000313" key="1">
    <source>
        <dbReference type="EMBL" id="PIK56159.1"/>
    </source>
</evidence>